<feature type="chain" id="PRO_5039946584" evidence="3">
    <location>
        <begin position="19"/>
        <end position="360"/>
    </location>
</feature>
<dbReference type="PROSITE" id="PS50923">
    <property type="entry name" value="SUSHI"/>
    <property type="match status" value="1"/>
</dbReference>
<dbReference type="Pfam" id="PF00084">
    <property type="entry name" value="Sushi"/>
    <property type="match status" value="1"/>
</dbReference>
<dbReference type="AlphaFoldDB" id="A0A9J7E1R8"/>
<gene>
    <name evidence="6" type="primary">LOC111353559</name>
</gene>
<evidence type="ECO:0000313" key="5">
    <source>
        <dbReference type="Proteomes" id="UP000301870"/>
    </source>
</evidence>
<dbReference type="Gene3D" id="2.10.70.10">
    <property type="entry name" value="Complement Module, domain 1"/>
    <property type="match status" value="2"/>
</dbReference>
<name>A0A9J7E1R8_SPOLT</name>
<sequence length="360" mass="41547">MSIVFIFLIFSLIGTLRARQPDIDINRIKLLPNEGFHNRPTNYHSRRSILTDHNRRNDYDYYSSRFSKLRPSVHFRYDTSPLTEEKAGKVYQPKEDPRLFYQSDAYIKETNRKNLSNEVSSIYIGRGVVRADEVNHRRSLPIRMRDNELNSIYEDTCVRCPPDRTLITKPGVDRAVLQYPRLLSCSGRKVPRHVRFVHMYGPKFGSLLKEGSHMIVGRITHKDEILQTCKMQIHVLVQSCSVPKYLVSHCGAENKVCNFTCRDPKAELRGQRTLTCGDDMRWSGHLPVCNPRTWCQPPPPPEHGRVSCKGMTSPNGWGLNDGAICRVRCARGWKWTSRSMAVCRRGSWTYKLGCSPIYTK</sequence>
<dbReference type="CDD" id="cd00033">
    <property type="entry name" value="CCP"/>
    <property type="match status" value="2"/>
</dbReference>
<dbReference type="KEGG" id="sliu:111353559"/>
<dbReference type="InterPro" id="IPR000436">
    <property type="entry name" value="Sushi_SCR_CCP_dom"/>
</dbReference>
<dbReference type="Proteomes" id="UP000301870">
    <property type="component" value="Chromosome 16"/>
</dbReference>
<keyword evidence="3" id="KW-0732">Signal</keyword>
<comment type="caution">
    <text evidence="2">Lacks conserved residue(s) required for the propagation of feature annotation.</text>
</comment>
<evidence type="ECO:0000256" key="1">
    <source>
        <dbReference type="ARBA" id="ARBA00023157"/>
    </source>
</evidence>
<accession>A0A9J7E1R8</accession>
<dbReference type="SUPFAM" id="SSF57535">
    <property type="entry name" value="Complement control module/SCR domain"/>
    <property type="match status" value="2"/>
</dbReference>
<evidence type="ECO:0000256" key="3">
    <source>
        <dbReference type="SAM" id="SignalP"/>
    </source>
</evidence>
<keyword evidence="1" id="KW-1015">Disulfide bond</keyword>
<protein>
    <submittedName>
        <fullName evidence="6">Uncharacterized protein LOC111353559</fullName>
    </submittedName>
</protein>
<feature type="signal peptide" evidence="3">
    <location>
        <begin position="1"/>
        <end position="18"/>
    </location>
</feature>
<dbReference type="InterPro" id="IPR035976">
    <property type="entry name" value="Sushi/SCR/CCP_sf"/>
</dbReference>
<dbReference type="RefSeq" id="XP_022822451.1">
    <property type="nucleotide sequence ID" value="XM_022966683.1"/>
</dbReference>
<dbReference type="GeneID" id="111353559"/>
<evidence type="ECO:0000256" key="2">
    <source>
        <dbReference type="PROSITE-ProRule" id="PRU00302"/>
    </source>
</evidence>
<evidence type="ECO:0000259" key="4">
    <source>
        <dbReference type="PROSITE" id="PS50923"/>
    </source>
</evidence>
<keyword evidence="5" id="KW-1185">Reference proteome</keyword>
<keyword evidence="2" id="KW-0768">Sushi</keyword>
<proteinExistence type="predicted"/>
<dbReference type="SMART" id="SM00032">
    <property type="entry name" value="CCP"/>
    <property type="match status" value="2"/>
</dbReference>
<feature type="domain" description="Sushi" evidence="4">
    <location>
        <begin position="238"/>
        <end position="291"/>
    </location>
</feature>
<organism evidence="5 6">
    <name type="scientific">Spodoptera litura</name>
    <name type="common">Asian cotton leafworm</name>
    <dbReference type="NCBI Taxonomy" id="69820"/>
    <lineage>
        <taxon>Eukaryota</taxon>
        <taxon>Metazoa</taxon>
        <taxon>Ecdysozoa</taxon>
        <taxon>Arthropoda</taxon>
        <taxon>Hexapoda</taxon>
        <taxon>Insecta</taxon>
        <taxon>Pterygota</taxon>
        <taxon>Neoptera</taxon>
        <taxon>Endopterygota</taxon>
        <taxon>Lepidoptera</taxon>
        <taxon>Glossata</taxon>
        <taxon>Ditrysia</taxon>
        <taxon>Noctuoidea</taxon>
        <taxon>Noctuidae</taxon>
        <taxon>Amphipyrinae</taxon>
        <taxon>Spodoptera</taxon>
    </lineage>
</organism>
<evidence type="ECO:0000313" key="6">
    <source>
        <dbReference type="RefSeq" id="XP_022822451.1"/>
    </source>
</evidence>
<dbReference type="OrthoDB" id="406096at2759"/>
<reference evidence="6" key="1">
    <citation type="submission" date="2025-08" db="UniProtKB">
        <authorList>
            <consortium name="RefSeq"/>
        </authorList>
    </citation>
    <scope>IDENTIFICATION</scope>
    <source>
        <strain evidence="6">Ishihara</strain>
        <tissue evidence="6">Whole body</tissue>
    </source>
</reference>